<dbReference type="EMBL" id="JASPKY010000084">
    <property type="protein sequence ID" value="KAK9738678.1"/>
    <property type="molecule type" value="Genomic_DNA"/>
</dbReference>
<comment type="caution">
    <text evidence="1">The sequence shown here is derived from an EMBL/GenBank/DDBJ whole genome shotgun (WGS) entry which is preliminary data.</text>
</comment>
<reference evidence="1 2" key="1">
    <citation type="journal article" date="2024" name="BMC Genomics">
        <title>De novo assembly and annotation of Popillia japonica's genome with initial clues to its potential as an invasive pest.</title>
        <authorList>
            <person name="Cucini C."/>
            <person name="Boschi S."/>
            <person name="Funari R."/>
            <person name="Cardaioli E."/>
            <person name="Iannotti N."/>
            <person name="Marturano G."/>
            <person name="Paoli F."/>
            <person name="Bruttini M."/>
            <person name="Carapelli A."/>
            <person name="Frati F."/>
            <person name="Nardi F."/>
        </authorList>
    </citation>
    <scope>NUCLEOTIDE SEQUENCE [LARGE SCALE GENOMIC DNA]</scope>
    <source>
        <strain evidence="1">DMR45628</strain>
    </source>
</reference>
<accession>A0AAW1LXG5</accession>
<proteinExistence type="predicted"/>
<dbReference type="AlphaFoldDB" id="A0AAW1LXG5"/>
<organism evidence="1 2">
    <name type="scientific">Popillia japonica</name>
    <name type="common">Japanese beetle</name>
    <dbReference type="NCBI Taxonomy" id="7064"/>
    <lineage>
        <taxon>Eukaryota</taxon>
        <taxon>Metazoa</taxon>
        <taxon>Ecdysozoa</taxon>
        <taxon>Arthropoda</taxon>
        <taxon>Hexapoda</taxon>
        <taxon>Insecta</taxon>
        <taxon>Pterygota</taxon>
        <taxon>Neoptera</taxon>
        <taxon>Endopterygota</taxon>
        <taxon>Coleoptera</taxon>
        <taxon>Polyphaga</taxon>
        <taxon>Scarabaeiformia</taxon>
        <taxon>Scarabaeidae</taxon>
        <taxon>Rutelinae</taxon>
        <taxon>Popillia</taxon>
    </lineage>
</organism>
<dbReference type="Proteomes" id="UP001458880">
    <property type="component" value="Unassembled WGS sequence"/>
</dbReference>
<protein>
    <submittedName>
        <fullName evidence="1">Uncharacterized protein</fullName>
    </submittedName>
</protein>
<gene>
    <name evidence="1" type="ORF">QE152_g9653</name>
</gene>
<keyword evidence="2" id="KW-1185">Reference proteome</keyword>
<evidence type="ECO:0000313" key="2">
    <source>
        <dbReference type="Proteomes" id="UP001458880"/>
    </source>
</evidence>
<evidence type="ECO:0000313" key="1">
    <source>
        <dbReference type="EMBL" id="KAK9738678.1"/>
    </source>
</evidence>
<name>A0AAW1LXG5_POPJA</name>
<sequence length="137" mass="15478">MSDLSDEEPFSADSSDNTFHVVCVINFKTVRTMSDLSDEEPFSADSSDNTGIQCSKSTNILILDSFVIQKSSAIPNLDKAVPVYDGKLPLQSLKYENAMRLAKKHVPENNNWYYQQLISERLPKNEETEVLDDDINQ</sequence>